<reference evidence="2 3" key="1">
    <citation type="submission" date="2014-09" db="EMBL/GenBank/DDBJ databases">
        <authorList>
            <person name="Ellenberger Sabrina"/>
        </authorList>
    </citation>
    <scope>NUCLEOTIDE SEQUENCE [LARGE SCALE GENOMIC DNA]</scope>
    <source>
        <strain evidence="2 3">CBS 412.66</strain>
    </source>
</reference>
<protein>
    <submittedName>
        <fullName evidence="2">Uncharacterized protein</fullName>
    </submittedName>
</protein>
<accession>A0A0B7NM58</accession>
<sequence length="158" mass="17075">MNEKACSEEIGDSEEDIDEDEDEEGSLPEAEFGSTFDSIEMMDGAGNRDCLEEANDAATAAVASVSLPSLTAHRLVSPSMPQPRGTKNSSQLNRFNDTFERFAESLLYNRAASSASPSWPSCSSSCFSCAFSSVSSSSSRLDRLERMLKTLVSQVGNY</sequence>
<organism evidence="2 3">
    <name type="scientific">Parasitella parasitica</name>
    <dbReference type="NCBI Taxonomy" id="35722"/>
    <lineage>
        <taxon>Eukaryota</taxon>
        <taxon>Fungi</taxon>
        <taxon>Fungi incertae sedis</taxon>
        <taxon>Mucoromycota</taxon>
        <taxon>Mucoromycotina</taxon>
        <taxon>Mucoromycetes</taxon>
        <taxon>Mucorales</taxon>
        <taxon>Mucorineae</taxon>
        <taxon>Mucoraceae</taxon>
        <taxon>Parasitella</taxon>
    </lineage>
</organism>
<dbReference type="Proteomes" id="UP000054107">
    <property type="component" value="Unassembled WGS sequence"/>
</dbReference>
<gene>
    <name evidence="2" type="primary">PARPA_12766.1 scaffold 45468</name>
</gene>
<dbReference type="AlphaFoldDB" id="A0A0B7NM58"/>
<evidence type="ECO:0000256" key="1">
    <source>
        <dbReference type="SAM" id="MobiDB-lite"/>
    </source>
</evidence>
<feature type="region of interest" description="Disordered" evidence="1">
    <location>
        <begin position="1"/>
        <end position="35"/>
    </location>
</feature>
<evidence type="ECO:0000313" key="3">
    <source>
        <dbReference type="Proteomes" id="UP000054107"/>
    </source>
</evidence>
<evidence type="ECO:0000313" key="2">
    <source>
        <dbReference type="EMBL" id="CEP18462.1"/>
    </source>
</evidence>
<keyword evidence="3" id="KW-1185">Reference proteome</keyword>
<name>A0A0B7NM58_9FUNG</name>
<dbReference type="EMBL" id="LN733835">
    <property type="protein sequence ID" value="CEP18462.1"/>
    <property type="molecule type" value="Genomic_DNA"/>
</dbReference>
<feature type="compositionally biased region" description="Acidic residues" evidence="1">
    <location>
        <begin position="9"/>
        <end position="26"/>
    </location>
</feature>
<proteinExistence type="predicted"/>